<name>A0A091DKA4_FUKDA</name>
<feature type="region of interest" description="Disordered" evidence="1">
    <location>
        <begin position="215"/>
        <end position="235"/>
    </location>
</feature>
<evidence type="ECO:0000256" key="1">
    <source>
        <dbReference type="SAM" id="MobiDB-lite"/>
    </source>
</evidence>
<feature type="region of interest" description="Disordered" evidence="1">
    <location>
        <begin position="1"/>
        <end position="38"/>
    </location>
</feature>
<dbReference type="PANTHER" id="PTHR39226:SF1">
    <property type="entry name" value="RIKEN CDNA 1700013G24 GENE"/>
    <property type="match status" value="1"/>
</dbReference>
<reference evidence="2 3" key="1">
    <citation type="submission" date="2013-11" db="EMBL/GenBank/DDBJ databases">
        <title>The Damaraland mole rat (Fukomys damarensis) genome and evolution of African mole rats.</title>
        <authorList>
            <person name="Gladyshev V.N."/>
            <person name="Fang X."/>
        </authorList>
    </citation>
    <scope>NUCLEOTIDE SEQUENCE [LARGE SCALE GENOMIC DNA]</scope>
    <source>
        <tissue evidence="2">Liver</tissue>
    </source>
</reference>
<dbReference type="Proteomes" id="UP000028990">
    <property type="component" value="Unassembled WGS sequence"/>
</dbReference>
<evidence type="ECO:0000313" key="2">
    <source>
        <dbReference type="EMBL" id="KFO32564.1"/>
    </source>
</evidence>
<protein>
    <submittedName>
        <fullName evidence="2">Uncharacterized protein</fullName>
    </submittedName>
</protein>
<evidence type="ECO:0000313" key="3">
    <source>
        <dbReference type="Proteomes" id="UP000028990"/>
    </source>
</evidence>
<proteinExistence type="predicted"/>
<organism evidence="2 3">
    <name type="scientific">Fukomys damarensis</name>
    <name type="common">Damaraland mole rat</name>
    <name type="synonym">Cryptomys damarensis</name>
    <dbReference type="NCBI Taxonomy" id="885580"/>
    <lineage>
        <taxon>Eukaryota</taxon>
        <taxon>Metazoa</taxon>
        <taxon>Chordata</taxon>
        <taxon>Craniata</taxon>
        <taxon>Vertebrata</taxon>
        <taxon>Euteleostomi</taxon>
        <taxon>Mammalia</taxon>
        <taxon>Eutheria</taxon>
        <taxon>Euarchontoglires</taxon>
        <taxon>Glires</taxon>
        <taxon>Rodentia</taxon>
        <taxon>Hystricomorpha</taxon>
        <taxon>Bathyergidae</taxon>
        <taxon>Fukomys</taxon>
    </lineage>
</organism>
<sequence length="258" mass="27486">MSRRQANPSNTYSHVGHPKSASFPPRSPGWPQGPSLNRVSRGPHSCICNGSDFGTCSSHSGQSLDPTSPRLSQGRVCTGQSYSSRFAETSHLVRGPEVARMPNGHSSGPHYLLCTDCPPSHSSSTFLDQLIKGINYLDQSTNAFYNCPQTLSLPKLAANYLERAANAFYLEHLEHVPLSYSSRSAGVAASGSSTASTCVVPSPRGANTLQCLARSTSVSRQHPPQSQGFTPVLPQTSGTKLPELPLFGSGLLSHLPKV</sequence>
<dbReference type="EMBL" id="KN122157">
    <property type="protein sequence ID" value="KFO32564.1"/>
    <property type="molecule type" value="Genomic_DNA"/>
</dbReference>
<dbReference type="eggNOG" id="ENOG502TFMV">
    <property type="taxonomic scope" value="Eukaryota"/>
</dbReference>
<feature type="compositionally biased region" description="Polar residues" evidence="1">
    <location>
        <begin position="1"/>
        <end position="13"/>
    </location>
</feature>
<dbReference type="AlphaFoldDB" id="A0A091DKA4"/>
<gene>
    <name evidence="2" type="ORF">H920_06125</name>
</gene>
<accession>A0A091DKA4</accession>
<dbReference type="PANTHER" id="PTHR39226">
    <property type="entry name" value="RIKEN CDNA 1700013G24 GENE"/>
    <property type="match status" value="1"/>
</dbReference>
<keyword evidence="3" id="KW-1185">Reference proteome</keyword>